<evidence type="ECO:0000259" key="2">
    <source>
        <dbReference type="SMART" id="SM00769"/>
    </source>
</evidence>
<dbReference type="Proteomes" id="UP000631114">
    <property type="component" value="Unassembled WGS sequence"/>
</dbReference>
<dbReference type="InterPro" id="IPR004864">
    <property type="entry name" value="LEA_2"/>
</dbReference>
<keyword evidence="4" id="KW-1185">Reference proteome</keyword>
<comment type="similarity">
    <text evidence="1">Belongs to the LEA type 2 family.</text>
</comment>
<dbReference type="GO" id="GO:0009269">
    <property type="term" value="P:response to desiccation"/>
    <property type="evidence" value="ECO:0007669"/>
    <property type="project" value="InterPro"/>
</dbReference>
<dbReference type="EMBL" id="JADFTS010000004">
    <property type="protein sequence ID" value="KAF9608677.1"/>
    <property type="molecule type" value="Genomic_DNA"/>
</dbReference>
<reference evidence="3 4" key="1">
    <citation type="submission" date="2020-10" db="EMBL/GenBank/DDBJ databases">
        <title>The Coptis chinensis genome and diversification of protoberbering-type alkaloids.</title>
        <authorList>
            <person name="Wang B."/>
            <person name="Shu S."/>
            <person name="Song C."/>
            <person name="Liu Y."/>
        </authorList>
    </citation>
    <scope>NUCLEOTIDE SEQUENCE [LARGE SCALE GENOMIC DNA]</scope>
    <source>
        <strain evidence="3">HL-2020</strain>
        <tissue evidence="3">Leaf</tissue>
    </source>
</reference>
<dbReference type="OrthoDB" id="1883584at2759"/>
<proteinExistence type="inferred from homology"/>
<protein>
    <recommendedName>
        <fullName evidence="2">Water stress and hypersensitive response domain-containing protein</fullName>
    </recommendedName>
</protein>
<dbReference type="Pfam" id="PF03168">
    <property type="entry name" value="LEA_2"/>
    <property type="match status" value="1"/>
</dbReference>
<dbReference type="AlphaFoldDB" id="A0A835LXI8"/>
<evidence type="ECO:0000313" key="3">
    <source>
        <dbReference type="EMBL" id="KAF9608677.1"/>
    </source>
</evidence>
<comment type="caution">
    <text evidence="3">The sequence shown here is derived from an EMBL/GenBank/DDBJ whole genome shotgun (WGS) entry which is preliminary data.</text>
</comment>
<organism evidence="3 4">
    <name type="scientific">Coptis chinensis</name>
    <dbReference type="NCBI Taxonomy" id="261450"/>
    <lineage>
        <taxon>Eukaryota</taxon>
        <taxon>Viridiplantae</taxon>
        <taxon>Streptophyta</taxon>
        <taxon>Embryophyta</taxon>
        <taxon>Tracheophyta</taxon>
        <taxon>Spermatophyta</taxon>
        <taxon>Magnoliopsida</taxon>
        <taxon>Ranunculales</taxon>
        <taxon>Ranunculaceae</taxon>
        <taxon>Coptidoideae</taxon>
        <taxon>Coptis</taxon>
    </lineage>
</organism>
<dbReference type="SUPFAM" id="SSF117070">
    <property type="entry name" value="LEA14-like"/>
    <property type="match status" value="1"/>
</dbReference>
<gene>
    <name evidence="3" type="ORF">IFM89_010461</name>
</gene>
<dbReference type="SMART" id="SM00769">
    <property type="entry name" value="WHy"/>
    <property type="match status" value="1"/>
</dbReference>
<evidence type="ECO:0000313" key="4">
    <source>
        <dbReference type="Proteomes" id="UP000631114"/>
    </source>
</evidence>
<dbReference type="PANTHER" id="PTHR31459:SF25">
    <property type="entry name" value="WATER STRESS AND HYPERSENSITIVE RESPONSE DOMAIN-CONTAINING PROTEIN"/>
    <property type="match status" value="1"/>
</dbReference>
<feature type="domain" description="Water stress and hypersensitive response" evidence="2">
    <location>
        <begin position="108"/>
        <end position="214"/>
    </location>
</feature>
<dbReference type="PANTHER" id="PTHR31459">
    <property type="match status" value="1"/>
</dbReference>
<evidence type="ECO:0000256" key="1">
    <source>
        <dbReference type="ARBA" id="ARBA00005960"/>
    </source>
</evidence>
<accession>A0A835LXI8</accession>
<sequence length="217" mass="24268">MELGIEEGFLREQVPVRGREFWIRCEMVRGLGAGWFSSILWMKTKCLMKCLNENEQELFKVMASLDKPVKKEGEEKGEEGGLLGRVKDFIHDVGEKIEEAVGFGKPTPDVSAFKILSIDLKTAELQVEVLINNPNPIPIPLVDINYLIESNGRKLVSGLIPDTGTIHAHGSETVKIPLKLIYDDIKSTYSNINAGDVIPYKVKTVPVFSLNMCQMHL</sequence>
<dbReference type="Gene3D" id="2.60.40.1820">
    <property type="match status" value="1"/>
</dbReference>
<name>A0A835LXI8_9MAGN</name>
<dbReference type="InterPro" id="IPR013990">
    <property type="entry name" value="WHy-dom"/>
</dbReference>
<dbReference type="InterPro" id="IPR045043">
    <property type="entry name" value="Lea14-like"/>
</dbReference>
<dbReference type="GO" id="GO:0005829">
    <property type="term" value="C:cytosol"/>
    <property type="evidence" value="ECO:0007669"/>
    <property type="project" value="TreeGrafter"/>
</dbReference>